<feature type="region of interest" description="Disordered" evidence="1">
    <location>
        <begin position="58"/>
        <end position="84"/>
    </location>
</feature>
<keyword evidence="4" id="KW-1185">Reference proteome</keyword>
<name>A0ABQ4S9S1_9HYPH</name>
<proteinExistence type="predicted"/>
<organism evidence="3 4">
    <name type="scientific">Methylobacterium isbiliense</name>
    <dbReference type="NCBI Taxonomy" id="315478"/>
    <lineage>
        <taxon>Bacteria</taxon>
        <taxon>Pseudomonadati</taxon>
        <taxon>Pseudomonadota</taxon>
        <taxon>Alphaproteobacteria</taxon>
        <taxon>Hyphomicrobiales</taxon>
        <taxon>Methylobacteriaceae</taxon>
        <taxon>Methylobacterium</taxon>
    </lineage>
</organism>
<feature type="chain" id="PRO_5045755828" evidence="2">
    <location>
        <begin position="23"/>
        <end position="104"/>
    </location>
</feature>
<protein>
    <submittedName>
        <fullName evidence="3">Uncharacterized protein</fullName>
    </submittedName>
</protein>
<reference evidence="3" key="1">
    <citation type="journal article" date="2021" name="Front. Microbiol.">
        <title>Comprehensive Comparative Genomics and Phenotyping of Methylobacterium Species.</title>
        <authorList>
            <person name="Alessa O."/>
            <person name="Ogura Y."/>
            <person name="Fujitani Y."/>
            <person name="Takami H."/>
            <person name="Hayashi T."/>
            <person name="Sahin N."/>
            <person name="Tani A."/>
        </authorList>
    </citation>
    <scope>NUCLEOTIDE SEQUENCE</scope>
    <source>
        <strain evidence="3">DSM 17168</strain>
    </source>
</reference>
<dbReference type="RefSeq" id="WP_238234821.1">
    <property type="nucleotide sequence ID" value="NZ_BPQQ01000019.1"/>
</dbReference>
<evidence type="ECO:0000313" key="3">
    <source>
        <dbReference type="EMBL" id="GJD99936.1"/>
    </source>
</evidence>
<comment type="caution">
    <text evidence="3">The sequence shown here is derived from an EMBL/GenBank/DDBJ whole genome shotgun (WGS) entry which is preliminary data.</text>
</comment>
<dbReference type="EMBL" id="BPQQ01000019">
    <property type="protein sequence ID" value="GJD99936.1"/>
    <property type="molecule type" value="Genomic_DNA"/>
</dbReference>
<accession>A0ABQ4S9S1</accession>
<keyword evidence="2" id="KW-0732">Signal</keyword>
<evidence type="ECO:0000256" key="1">
    <source>
        <dbReference type="SAM" id="MobiDB-lite"/>
    </source>
</evidence>
<evidence type="ECO:0000256" key="2">
    <source>
        <dbReference type="SAM" id="SignalP"/>
    </source>
</evidence>
<reference evidence="3" key="2">
    <citation type="submission" date="2021-08" db="EMBL/GenBank/DDBJ databases">
        <authorList>
            <person name="Tani A."/>
            <person name="Ola A."/>
            <person name="Ogura Y."/>
            <person name="Katsura K."/>
            <person name="Hayashi T."/>
        </authorList>
    </citation>
    <scope>NUCLEOTIDE SEQUENCE</scope>
    <source>
        <strain evidence="3">DSM 17168</strain>
    </source>
</reference>
<evidence type="ECO:0000313" key="4">
    <source>
        <dbReference type="Proteomes" id="UP001055153"/>
    </source>
</evidence>
<feature type="signal peptide" evidence="2">
    <location>
        <begin position="1"/>
        <end position="22"/>
    </location>
</feature>
<sequence>MRILAASLALGVILTVPNGSMAQGAGTTVPPAQAPDIQAPDIYFAYVPPRPDGTAFVPPKAETTGSLPAPVVRRPPETQTLPNQRLSGLKGQKVVRDICIGCGP</sequence>
<dbReference type="Proteomes" id="UP001055153">
    <property type="component" value="Unassembled WGS sequence"/>
</dbReference>
<gene>
    <name evidence="3" type="ORF">GMJLKIPL_1854</name>
</gene>